<dbReference type="EMBL" id="JAFEUF010000092">
    <property type="protein sequence ID" value="MBM7055850.1"/>
    <property type="molecule type" value="Genomic_DNA"/>
</dbReference>
<evidence type="ECO:0000313" key="2">
    <source>
        <dbReference type="EMBL" id="MBM7055850.1"/>
    </source>
</evidence>
<dbReference type="Proteomes" id="UP000712045">
    <property type="component" value="Unassembled WGS sequence"/>
</dbReference>
<gene>
    <name evidence="2" type="ORF">JS521_18745</name>
</gene>
<keyword evidence="3" id="KW-1185">Reference proteome</keyword>
<protein>
    <submittedName>
        <fullName evidence="2">Uncharacterized protein</fullName>
    </submittedName>
</protein>
<accession>A0ABS2I1T8</accession>
<comment type="caution">
    <text evidence="2">The sequence shown here is derived from an EMBL/GenBank/DDBJ whole genome shotgun (WGS) entry which is preliminary data.</text>
</comment>
<name>A0ABS2I1T8_9ACTN</name>
<organism evidence="2 3">
    <name type="scientific">Streptomyces durocortorensis</name>
    <dbReference type="NCBI Taxonomy" id="2811104"/>
    <lineage>
        <taxon>Bacteria</taxon>
        <taxon>Bacillati</taxon>
        <taxon>Actinomycetota</taxon>
        <taxon>Actinomycetes</taxon>
        <taxon>Kitasatosporales</taxon>
        <taxon>Streptomycetaceae</taxon>
        <taxon>Streptomyces</taxon>
    </lineage>
</organism>
<feature type="region of interest" description="Disordered" evidence="1">
    <location>
        <begin position="1"/>
        <end position="50"/>
    </location>
</feature>
<reference evidence="2 3" key="1">
    <citation type="submission" date="2021-02" db="EMBL/GenBank/DDBJ databases">
        <title>Genome Streptomyces sp. RHZ10.</title>
        <authorList>
            <person name="Besaury L."/>
        </authorList>
    </citation>
    <scope>NUCLEOTIDE SEQUENCE [LARGE SCALE GENOMIC DNA]</scope>
    <source>
        <strain evidence="2 3">RHZ10</strain>
    </source>
</reference>
<evidence type="ECO:0000256" key="1">
    <source>
        <dbReference type="SAM" id="MobiDB-lite"/>
    </source>
</evidence>
<feature type="compositionally biased region" description="Low complexity" evidence="1">
    <location>
        <begin position="15"/>
        <end position="31"/>
    </location>
</feature>
<feature type="region of interest" description="Disordered" evidence="1">
    <location>
        <begin position="98"/>
        <end position="137"/>
    </location>
</feature>
<sequence length="137" mass="14411">MSDWTPEAGTPPVSTPEEPATAVPATAVPETGDPAAGAVSFDPAGPAPLGVVRTPTGHAAVDGRLERLADVDHLPADGHIEVYEDVHRGLRSELTLLDARPAAAPGPVPTPSHRTQDTQDTHRTQDTRPDTRHDNRS</sequence>
<proteinExistence type="predicted"/>
<feature type="compositionally biased region" description="Basic and acidic residues" evidence="1">
    <location>
        <begin position="114"/>
        <end position="137"/>
    </location>
</feature>
<dbReference type="RefSeq" id="WP_205084124.1">
    <property type="nucleotide sequence ID" value="NZ_JAFEUF010000092.1"/>
</dbReference>
<evidence type="ECO:0000313" key="3">
    <source>
        <dbReference type="Proteomes" id="UP000712045"/>
    </source>
</evidence>